<dbReference type="AlphaFoldDB" id="Q12LS8"/>
<dbReference type="Proteomes" id="UP000001982">
    <property type="component" value="Chromosome"/>
</dbReference>
<dbReference type="PANTHER" id="PTHR40086:SF1">
    <property type="entry name" value="CELL CYCLE REGULATOR CCRZ"/>
    <property type="match status" value="1"/>
</dbReference>
<dbReference type="Gene3D" id="3.90.1200.10">
    <property type="match status" value="1"/>
</dbReference>
<dbReference type="InterPro" id="IPR011009">
    <property type="entry name" value="Kinase-like_dom_sf"/>
</dbReference>
<reference evidence="2 3" key="1">
    <citation type="submission" date="2006-03" db="EMBL/GenBank/DDBJ databases">
        <title>Complete sequence of Shewanella denitrificans OS217.</title>
        <authorList>
            <consortium name="US DOE Joint Genome Institute"/>
            <person name="Copeland A."/>
            <person name="Lucas S."/>
            <person name="Lapidus A."/>
            <person name="Barry K."/>
            <person name="Detter J.C."/>
            <person name="Glavina del Rio T."/>
            <person name="Hammon N."/>
            <person name="Israni S."/>
            <person name="Dalin E."/>
            <person name="Tice H."/>
            <person name="Pitluck S."/>
            <person name="Brettin T."/>
            <person name="Bruce D."/>
            <person name="Han C."/>
            <person name="Tapia R."/>
            <person name="Gilna P."/>
            <person name="Kiss H."/>
            <person name="Schmutz J."/>
            <person name="Larimer F."/>
            <person name="Land M."/>
            <person name="Hauser L."/>
            <person name="Kyrpides N."/>
            <person name="Lykidis A."/>
            <person name="Richardson P."/>
        </authorList>
    </citation>
    <scope>NUCLEOTIDE SEQUENCE [LARGE SCALE GENOMIC DNA]</scope>
    <source>
        <strain evidence="3">OS217 / ATCC BAA-1090 / DSM 15013</strain>
    </source>
</reference>
<keyword evidence="2" id="KW-0808">Transferase</keyword>
<dbReference type="InterPro" id="IPR002575">
    <property type="entry name" value="Aminoglycoside_PTrfase"/>
</dbReference>
<gene>
    <name evidence="2" type="ordered locus">Sden_2318</name>
</gene>
<dbReference type="Gene3D" id="3.30.200.20">
    <property type="entry name" value="Phosphorylase Kinase, domain 1"/>
    <property type="match status" value="1"/>
</dbReference>
<dbReference type="GO" id="GO:0016740">
    <property type="term" value="F:transferase activity"/>
    <property type="evidence" value="ECO:0007669"/>
    <property type="project" value="UniProtKB-KW"/>
</dbReference>
<dbReference type="OrthoDB" id="179763at2"/>
<dbReference type="PANTHER" id="PTHR40086">
    <property type="entry name" value="PHOSPHOTRANSFERASE YTMP-RELATED"/>
    <property type="match status" value="1"/>
</dbReference>
<dbReference type="Pfam" id="PF01636">
    <property type="entry name" value="APH"/>
    <property type="match status" value="1"/>
</dbReference>
<dbReference type="STRING" id="318161.Sden_2318"/>
<dbReference type="InterPro" id="IPR052077">
    <property type="entry name" value="CcrZ_PhaseVar_Mediator"/>
</dbReference>
<dbReference type="SUPFAM" id="SSF56112">
    <property type="entry name" value="Protein kinase-like (PK-like)"/>
    <property type="match status" value="1"/>
</dbReference>
<proteinExistence type="predicted"/>
<feature type="domain" description="Aminoglycoside phosphotransferase" evidence="1">
    <location>
        <begin position="207"/>
        <end position="301"/>
    </location>
</feature>
<dbReference type="HOGENOM" id="CLU_778206_0_0_6"/>
<dbReference type="EMBL" id="CP000302">
    <property type="protein sequence ID" value="ABE55598.1"/>
    <property type="molecule type" value="Genomic_DNA"/>
</dbReference>
<organism evidence="2 3">
    <name type="scientific">Shewanella denitrificans (strain OS217 / ATCC BAA-1090 / DSM 15013)</name>
    <dbReference type="NCBI Taxonomy" id="318161"/>
    <lineage>
        <taxon>Bacteria</taxon>
        <taxon>Pseudomonadati</taxon>
        <taxon>Pseudomonadota</taxon>
        <taxon>Gammaproteobacteria</taxon>
        <taxon>Alteromonadales</taxon>
        <taxon>Shewanellaceae</taxon>
        <taxon>Shewanella</taxon>
    </lineage>
</organism>
<name>Q12LS8_SHEDO</name>
<evidence type="ECO:0000313" key="2">
    <source>
        <dbReference type="EMBL" id="ABE55598.1"/>
    </source>
</evidence>
<accession>Q12LS8</accession>
<keyword evidence="3" id="KW-1185">Reference proteome</keyword>
<protein>
    <submittedName>
        <fullName evidence="2">Aminoglycoside phosphotransferase</fullName>
    </submittedName>
</protein>
<dbReference type="KEGG" id="sdn:Sden_2318"/>
<evidence type="ECO:0000313" key="3">
    <source>
        <dbReference type="Proteomes" id="UP000001982"/>
    </source>
</evidence>
<evidence type="ECO:0000259" key="1">
    <source>
        <dbReference type="Pfam" id="PF01636"/>
    </source>
</evidence>
<sequence>MTHQWQTPSALLGQALLSSLPEWLQQALADIDAKAMLLSEGLSNANYRLCCPQGDWVLRDNRPQSLWCNREQELANWRLAEAAGLAPALIWHSDDKRVYLSCFVAQIRPWSSVMSHENNSLCIEPPLTESGPLDNVTALEVFDEATPVSLLLNLLRPLSQLTVPDVALTPRAQWQEYLARLTELARAMPSSPSSVNSQSNLTSPKKTHLSSQWHSAFTQLSSLATEIERWLVQLESCLVADQYCHRDLNPTNLLLVGDKLQCIDFEYATASHPLFELASVITSHKLTPKQRDSLIEQYLAFNPNVKPSGVEAMPAAINCYWLCCAAWALLMAAEQDEECQTQYLAYFKQYLQLITI</sequence>
<dbReference type="eggNOG" id="COG0510">
    <property type="taxonomic scope" value="Bacteria"/>
</dbReference>
<dbReference type="RefSeq" id="WP_011496749.1">
    <property type="nucleotide sequence ID" value="NC_007954.1"/>
</dbReference>